<gene>
    <name evidence="1" type="ORF">UFOPK1946_00803</name>
</gene>
<dbReference type="EMBL" id="CAEZVG010000043">
    <property type="protein sequence ID" value="CAB4625274.1"/>
    <property type="molecule type" value="Genomic_DNA"/>
</dbReference>
<protein>
    <submittedName>
        <fullName evidence="1">Unannotated protein</fullName>
    </submittedName>
</protein>
<organism evidence="1">
    <name type="scientific">freshwater metagenome</name>
    <dbReference type="NCBI Taxonomy" id="449393"/>
    <lineage>
        <taxon>unclassified sequences</taxon>
        <taxon>metagenomes</taxon>
        <taxon>ecological metagenomes</taxon>
    </lineage>
</organism>
<proteinExistence type="predicted"/>
<dbReference type="SUPFAM" id="SSF53383">
    <property type="entry name" value="PLP-dependent transferases"/>
    <property type="match status" value="1"/>
</dbReference>
<accession>A0A6J6ILD6</accession>
<sequence>MPKAIVAKVAFVPGSAFYADGFGSWQMRLSYCHPTPERIREGVKALGNVIKQEMSRRGTALR</sequence>
<dbReference type="InterPro" id="IPR015424">
    <property type="entry name" value="PyrdxlP-dep_Trfase"/>
</dbReference>
<evidence type="ECO:0000313" key="1">
    <source>
        <dbReference type="EMBL" id="CAB4625274.1"/>
    </source>
</evidence>
<name>A0A6J6ILD6_9ZZZZ</name>
<reference evidence="1" key="1">
    <citation type="submission" date="2020-05" db="EMBL/GenBank/DDBJ databases">
        <authorList>
            <person name="Chiriac C."/>
            <person name="Salcher M."/>
            <person name="Ghai R."/>
            <person name="Kavagutti S V."/>
        </authorList>
    </citation>
    <scope>NUCLEOTIDE SEQUENCE</scope>
</reference>
<dbReference type="AlphaFoldDB" id="A0A6J6ILD6"/>
<dbReference type="InterPro" id="IPR015422">
    <property type="entry name" value="PyrdxlP-dep_Trfase_small"/>
</dbReference>
<dbReference type="Gene3D" id="3.90.1150.10">
    <property type="entry name" value="Aspartate Aminotransferase, domain 1"/>
    <property type="match status" value="1"/>
</dbReference>